<comment type="caution">
    <text evidence="2">The sequence shown here is derived from an EMBL/GenBank/DDBJ whole genome shotgun (WGS) entry which is preliminary data.</text>
</comment>
<dbReference type="Pfam" id="PF03134">
    <property type="entry name" value="TB2_DP1_HVA22"/>
    <property type="match status" value="1"/>
</dbReference>
<comment type="subcellular location">
    <subcellularLocation>
        <location evidence="1">Membrane</location>
        <topology evidence="1">Multi-pass membrane protein</topology>
    </subcellularLocation>
</comment>
<gene>
    <name evidence="2" type="ORF">PhCBS80983_g06396</name>
</gene>
<proteinExistence type="inferred from homology"/>
<reference evidence="2 3" key="1">
    <citation type="journal article" date="2019" name="Sci. Rep.">
        <title>Comparative genomics of chytrid fungi reveal insights into the obligate biotrophic and pathogenic lifestyle of Synchytrium endobioticum.</title>
        <authorList>
            <person name="van de Vossenberg B.T.L.H."/>
            <person name="Warris S."/>
            <person name="Nguyen H.D.T."/>
            <person name="van Gent-Pelzer M.P.E."/>
            <person name="Joly D.L."/>
            <person name="van de Geest H.C."/>
            <person name="Bonants P.J.M."/>
            <person name="Smith D.S."/>
            <person name="Levesque C.A."/>
            <person name="van der Lee T.A.J."/>
        </authorList>
    </citation>
    <scope>NUCLEOTIDE SEQUENCE [LARGE SCALE GENOMIC DNA]</scope>
    <source>
        <strain evidence="2 3">CBS 809.83</strain>
    </source>
</reference>
<feature type="transmembrane region" description="Helical" evidence="1">
    <location>
        <begin position="48"/>
        <end position="79"/>
    </location>
</feature>
<name>A0A507DP18_9FUNG</name>
<comment type="similarity">
    <text evidence="1">Belongs to the DP1 family.</text>
</comment>
<organism evidence="2 3">
    <name type="scientific">Powellomyces hirtus</name>
    <dbReference type="NCBI Taxonomy" id="109895"/>
    <lineage>
        <taxon>Eukaryota</taxon>
        <taxon>Fungi</taxon>
        <taxon>Fungi incertae sedis</taxon>
        <taxon>Chytridiomycota</taxon>
        <taxon>Chytridiomycota incertae sedis</taxon>
        <taxon>Chytridiomycetes</taxon>
        <taxon>Spizellomycetales</taxon>
        <taxon>Powellomycetaceae</taxon>
        <taxon>Powellomyces</taxon>
    </lineage>
</organism>
<dbReference type="STRING" id="109895.A0A507DP18"/>
<keyword evidence="1" id="KW-0812">Transmembrane</keyword>
<evidence type="ECO:0000256" key="1">
    <source>
        <dbReference type="RuleBase" id="RU362006"/>
    </source>
</evidence>
<evidence type="ECO:0000313" key="3">
    <source>
        <dbReference type="Proteomes" id="UP000318582"/>
    </source>
</evidence>
<comment type="caution">
    <text evidence="1">Lacks conserved residue(s) required for the propagation of feature annotation.</text>
</comment>
<dbReference type="GO" id="GO:0016020">
    <property type="term" value="C:membrane"/>
    <property type="evidence" value="ECO:0007669"/>
    <property type="project" value="UniProtKB-SubCell"/>
</dbReference>
<dbReference type="PANTHER" id="PTHR12300">
    <property type="entry name" value="HVA22-LIKE PROTEINS"/>
    <property type="match status" value="1"/>
</dbReference>
<dbReference type="EMBL" id="QEAQ01000269">
    <property type="protein sequence ID" value="TPX52937.1"/>
    <property type="molecule type" value="Genomic_DNA"/>
</dbReference>
<protein>
    <recommendedName>
        <fullName evidence="1">Protein YOP1</fullName>
    </recommendedName>
</protein>
<evidence type="ECO:0000313" key="2">
    <source>
        <dbReference type="EMBL" id="TPX52937.1"/>
    </source>
</evidence>
<keyword evidence="1" id="KW-1133">Transmembrane helix</keyword>
<sequence length="225" mass="24463">MVLVPTVGVQSMTKGELQSRLAELDKTLSGVPFVLALEKQSGIAKVHLAGIATFGAILFVLIFNNLYAGLLTDVCGYFYPAYMSLKSVGKGPREQGQWLGYWTVFVFLHLIEYAQDALLNIFPYYYTFKLVLVLWLISPSAKGALFIYDLILKPLVPLVDVLVAIETKKETVVVAPAAVAAAPAATTAVLVEATPVVPGAVVDKSVEKDAKKQTGKIKWGYVKLR</sequence>
<dbReference type="AlphaFoldDB" id="A0A507DP18"/>
<keyword evidence="3" id="KW-1185">Reference proteome</keyword>
<accession>A0A507DP18</accession>
<dbReference type="OrthoDB" id="10009287at2759"/>
<dbReference type="Proteomes" id="UP000318582">
    <property type="component" value="Unassembled WGS sequence"/>
</dbReference>
<dbReference type="InterPro" id="IPR004345">
    <property type="entry name" value="TB2_DP1_HVA22"/>
</dbReference>
<keyword evidence="1" id="KW-0472">Membrane</keyword>